<keyword evidence="1 4" id="KW-0489">Methyltransferase</keyword>
<accession>A0A1G7BVG9</accession>
<dbReference type="Pfam" id="PF05175">
    <property type="entry name" value="MTS"/>
    <property type="match status" value="1"/>
</dbReference>
<dbReference type="Proteomes" id="UP000183812">
    <property type="component" value="Unassembled WGS sequence"/>
</dbReference>
<dbReference type="EMBL" id="FNAY01000001">
    <property type="protein sequence ID" value="SDE31049.1"/>
    <property type="molecule type" value="Genomic_DNA"/>
</dbReference>
<sequence>MFPPEDCSFDRFLDGRLTVAQPRRGYRAAMDPVLLAAACGAKPGQSVLELGCGAGVASLCLGWRVPGLVQAGLELQPAYADLARRNAAANGIALEVFEGDLARMPAALRARNYDHVIANPPYFAASGGTAAADAGRERAQREVTPLADWVRAGMRRLQPGGWLTLIQNADRLGDILTALAGQGGSVSVLPIAARQGRAAGRVIVTARKGGKAPLRLLAPFVLHALPAHQGDAEDLTDAAQAVLRCGEALPLTP</sequence>
<feature type="domain" description="Methyltransferase small" evidence="3">
    <location>
        <begin position="36"/>
        <end position="127"/>
    </location>
</feature>
<organism evidence="4 5">
    <name type="scientific">Rhodobacter capsulatus</name>
    <name type="common">Rhodopseudomonas capsulata</name>
    <dbReference type="NCBI Taxonomy" id="1061"/>
    <lineage>
        <taxon>Bacteria</taxon>
        <taxon>Pseudomonadati</taxon>
        <taxon>Pseudomonadota</taxon>
        <taxon>Alphaproteobacteria</taxon>
        <taxon>Rhodobacterales</taxon>
        <taxon>Rhodobacter group</taxon>
        <taxon>Rhodobacter</taxon>
    </lineage>
</organism>
<dbReference type="InterPro" id="IPR007848">
    <property type="entry name" value="Small_mtfrase_dom"/>
</dbReference>
<gene>
    <name evidence="4" type="ORF">SAMN04244550_00083</name>
</gene>
<reference evidence="4 5" key="1">
    <citation type="submission" date="2016-10" db="EMBL/GenBank/DDBJ databases">
        <authorList>
            <person name="de Groot N.N."/>
        </authorList>
    </citation>
    <scope>NUCLEOTIDE SEQUENCE [LARGE SCALE GENOMIC DNA]</scope>
    <source>
        <strain evidence="5">DSM 938 / 37b4</strain>
    </source>
</reference>
<dbReference type="PROSITE" id="PS00092">
    <property type="entry name" value="N6_MTASE"/>
    <property type="match status" value="1"/>
</dbReference>
<evidence type="ECO:0000259" key="3">
    <source>
        <dbReference type="Pfam" id="PF05175"/>
    </source>
</evidence>
<dbReference type="PANTHER" id="PTHR47739">
    <property type="entry name" value="TRNA1(VAL) (ADENINE(37)-N6)-METHYLTRANSFERASE"/>
    <property type="match status" value="1"/>
</dbReference>
<dbReference type="GO" id="GO:0008757">
    <property type="term" value="F:S-adenosylmethionine-dependent methyltransferase activity"/>
    <property type="evidence" value="ECO:0007669"/>
    <property type="project" value="UniProtKB-ARBA"/>
</dbReference>
<dbReference type="PANTHER" id="PTHR47739:SF1">
    <property type="entry name" value="TRNA1(VAL) (ADENINE(37)-N6)-METHYLTRANSFERASE"/>
    <property type="match status" value="1"/>
</dbReference>
<evidence type="ECO:0000313" key="4">
    <source>
        <dbReference type="EMBL" id="SDE31049.1"/>
    </source>
</evidence>
<dbReference type="OrthoDB" id="5489421at2"/>
<dbReference type="InterPro" id="IPR002052">
    <property type="entry name" value="DNA_methylase_N6_adenine_CS"/>
</dbReference>
<dbReference type="InterPro" id="IPR050210">
    <property type="entry name" value="tRNA_Adenine-N(6)_MTase"/>
</dbReference>
<dbReference type="RefSeq" id="WP_074552387.1">
    <property type="nucleotide sequence ID" value="NZ_FNAY01000001.1"/>
</dbReference>
<evidence type="ECO:0000256" key="1">
    <source>
        <dbReference type="ARBA" id="ARBA00022603"/>
    </source>
</evidence>
<dbReference type="GO" id="GO:0008170">
    <property type="term" value="F:N-methyltransferase activity"/>
    <property type="evidence" value="ECO:0007669"/>
    <property type="project" value="UniProtKB-ARBA"/>
</dbReference>
<evidence type="ECO:0000256" key="2">
    <source>
        <dbReference type="ARBA" id="ARBA00022691"/>
    </source>
</evidence>
<name>A0A1G7BVG9_RHOCA</name>
<dbReference type="GO" id="GO:0032259">
    <property type="term" value="P:methylation"/>
    <property type="evidence" value="ECO:0007669"/>
    <property type="project" value="UniProtKB-KW"/>
</dbReference>
<evidence type="ECO:0000313" key="5">
    <source>
        <dbReference type="Proteomes" id="UP000183812"/>
    </source>
</evidence>
<dbReference type="InterPro" id="IPR029063">
    <property type="entry name" value="SAM-dependent_MTases_sf"/>
</dbReference>
<dbReference type="SUPFAM" id="SSF53335">
    <property type="entry name" value="S-adenosyl-L-methionine-dependent methyltransferases"/>
    <property type="match status" value="1"/>
</dbReference>
<dbReference type="Gene3D" id="3.40.50.150">
    <property type="entry name" value="Vaccinia Virus protein VP39"/>
    <property type="match status" value="1"/>
</dbReference>
<dbReference type="GO" id="GO:0003676">
    <property type="term" value="F:nucleic acid binding"/>
    <property type="evidence" value="ECO:0007669"/>
    <property type="project" value="InterPro"/>
</dbReference>
<proteinExistence type="predicted"/>
<dbReference type="CDD" id="cd02440">
    <property type="entry name" value="AdoMet_MTases"/>
    <property type="match status" value="1"/>
</dbReference>
<keyword evidence="2" id="KW-0949">S-adenosyl-L-methionine</keyword>
<protein>
    <submittedName>
        <fullName evidence="4">tRNA1(Val) A37 N6-methylase TrmN6</fullName>
    </submittedName>
</protein>
<dbReference type="AlphaFoldDB" id="A0A1G7BVG9"/>
<keyword evidence="1 4" id="KW-0808">Transferase</keyword>